<feature type="domain" description="Sigma-54 factor interaction" evidence="6">
    <location>
        <begin position="156"/>
        <end position="386"/>
    </location>
</feature>
<accession>A0ABY5HQC5</accession>
<evidence type="ECO:0000313" key="7">
    <source>
        <dbReference type="EMBL" id="UTW14319.1"/>
    </source>
</evidence>
<keyword evidence="5" id="KW-0804">Transcription</keyword>
<dbReference type="Pfam" id="PF00158">
    <property type="entry name" value="Sigma54_activat"/>
    <property type="match status" value="1"/>
</dbReference>
<dbReference type="InterPro" id="IPR027417">
    <property type="entry name" value="P-loop_NTPase"/>
</dbReference>
<dbReference type="Pfam" id="PF02954">
    <property type="entry name" value="HTH_8"/>
    <property type="match status" value="1"/>
</dbReference>
<dbReference type="Gene3D" id="3.40.50.300">
    <property type="entry name" value="P-loop containing nucleotide triphosphate hydrolases"/>
    <property type="match status" value="1"/>
</dbReference>
<reference evidence="7" key="1">
    <citation type="submission" date="2021-04" db="EMBL/GenBank/DDBJ databases">
        <title>Oceanospirillales bacteria with DddD are important DMSP degraders in coastal seawater.</title>
        <authorList>
            <person name="Liu J."/>
        </authorList>
    </citation>
    <scope>NUCLEOTIDE SEQUENCE</scope>
    <source>
        <strain evidence="7">D13-1</strain>
    </source>
</reference>
<keyword evidence="1" id="KW-0547">Nucleotide-binding</keyword>
<dbReference type="PROSITE" id="PS00675">
    <property type="entry name" value="SIGMA54_INTERACT_1"/>
    <property type="match status" value="1"/>
</dbReference>
<evidence type="ECO:0000256" key="3">
    <source>
        <dbReference type="ARBA" id="ARBA00023015"/>
    </source>
</evidence>
<evidence type="ECO:0000259" key="6">
    <source>
        <dbReference type="PROSITE" id="PS50045"/>
    </source>
</evidence>
<name>A0ABY5HQC5_9GAMM</name>
<evidence type="ECO:0000256" key="2">
    <source>
        <dbReference type="ARBA" id="ARBA00022840"/>
    </source>
</evidence>
<gene>
    <name evidence="7" type="ORF">KDW95_04920</name>
</gene>
<dbReference type="InterPro" id="IPR025662">
    <property type="entry name" value="Sigma_54_int_dom_ATP-bd_1"/>
</dbReference>
<dbReference type="Pfam" id="PF25601">
    <property type="entry name" value="AAA_lid_14"/>
    <property type="match status" value="1"/>
</dbReference>
<keyword evidence="3" id="KW-0805">Transcription regulation</keyword>
<dbReference type="Gene3D" id="1.10.8.60">
    <property type="match status" value="1"/>
</dbReference>
<dbReference type="SUPFAM" id="SSF55785">
    <property type="entry name" value="PYP-like sensor domain (PAS domain)"/>
    <property type="match status" value="1"/>
</dbReference>
<dbReference type="PANTHER" id="PTHR32071:SF99">
    <property type="entry name" value="TRANSCRIPTIONAL REGULATORY PROTEIN"/>
    <property type="match status" value="1"/>
</dbReference>
<dbReference type="Proteomes" id="UP001058461">
    <property type="component" value="Chromosome"/>
</dbReference>
<keyword evidence="4" id="KW-0238">DNA-binding</keyword>
<dbReference type="PROSITE" id="PS00688">
    <property type="entry name" value="SIGMA54_INTERACT_3"/>
    <property type="match status" value="1"/>
</dbReference>
<sequence>MGQWDETAQRRIKKQALTFFTESFEQFYEHSIAVDKHCNITWISESYGRFLKLKASPIGQHISSIIPGSYLPDVISTGVPIFLDLLYLNNQWIVVSVFPLQDEDGNIVGGFGFVASESIERINPLLSKYNSLQSQLRDARNKLALERNSRYHLSQIIGRSDALQAVRKQVRQAARFDISVLLTGETGTGKELFAHALHDLSARNTAPFVSLNVAAVPDNLIEAEFFGVAPGAYTGAAKNGRIGKFELAHGGTLFLDEIGDMPLDLQAKLLRVLQEQEFEPIGSNQLKKADVRIVAATSLNLLEMVENGRFRADLYYRLSTFPIHLPPLRARLTDIEALCESFIDQITLKLGIPAKALTADALQLLSRQSWPGNIRELHNVIERACVLSDSAEIDAASLLPFLPRPTPAPPAAVIDSPPGQPRLHAPVTLAEATRAAERTAIIDALAYCHGSKTAAAKMLGISRANLYDKLKKIS</sequence>
<dbReference type="InterPro" id="IPR058031">
    <property type="entry name" value="AAA_lid_NorR"/>
</dbReference>
<dbReference type="InterPro" id="IPR035965">
    <property type="entry name" value="PAS-like_dom_sf"/>
</dbReference>
<dbReference type="InterPro" id="IPR025943">
    <property type="entry name" value="Sigma_54_int_dom_ATP-bd_2"/>
</dbReference>
<dbReference type="PRINTS" id="PR01590">
    <property type="entry name" value="HTHFIS"/>
</dbReference>
<dbReference type="InterPro" id="IPR002197">
    <property type="entry name" value="HTH_Fis"/>
</dbReference>
<dbReference type="PANTHER" id="PTHR32071">
    <property type="entry name" value="TRANSCRIPTIONAL REGULATORY PROTEIN"/>
    <property type="match status" value="1"/>
</dbReference>
<protein>
    <submittedName>
        <fullName evidence="7">Sigma 54-interacting transcriptional regulator</fullName>
    </submittedName>
</protein>
<dbReference type="InterPro" id="IPR002078">
    <property type="entry name" value="Sigma_54_int"/>
</dbReference>
<dbReference type="CDD" id="cd00009">
    <property type="entry name" value="AAA"/>
    <property type="match status" value="1"/>
</dbReference>
<dbReference type="SUPFAM" id="SSF52540">
    <property type="entry name" value="P-loop containing nucleoside triphosphate hydrolases"/>
    <property type="match status" value="1"/>
</dbReference>
<keyword evidence="8" id="KW-1185">Reference proteome</keyword>
<dbReference type="InterPro" id="IPR003593">
    <property type="entry name" value="AAA+_ATPase"/>
</dbReference>
<dbReference type="EMBL" id="CP073347">
    <property type="protein sequence ID" value="UTW14319.1"/>
    <property type="molecule type" value="Genomic_DNA"/>
</dbReference>
<evidence type="ECO:0000313" key="8">
    <source>
        <dbReference type="Proteomes" id="UP001058461"/>
    </source>
</evidence>
<dbReference type="Gene3D" id="3.30.450.20">
    <property type="entry name" value="PAS domain"/>
    <property type="match status" value="1"/>
</dbReference>
<dbReference type="PROSITE" id="PS50045">
    <property type="entry name" value="SIGMA54_INTERACT_4"/>
    <property type="match status" value="1"/>
</dbReference>
<evidence type="ECO:0000256" key="5">
    <source>
        <dbReference type="ARBA" id="ARBA00023163"/>
    </source>
</evidence>
<evidence type="ECO:0000256" key="4">
    <source>
        <dbReference type="ARBA" id="ARBA00023125"/>
    </source>
</evidence>
<proteinExistence type="predicted"/>
<dbReference type="InterPro" id="IPR009057">
    <property type="entry name" value="Homeodomain-like_sf"/>
</dbReference>
<evidence type="ECO:0000256" key="1">
    <source>
        <dbReference type="ARBA" id="ARBA00022741"/>
    </source>
</evidence>
<dbReference type="Gene3D" id="1.10.10.60">
    <property type="entry name" value="Homeodomain-like"/>
    <property type="match status" value="1"/>
</dbReference>
<dbReference type="InterPro" id="IPR025944">
    <property type="entry name" value="Sigma_54_int_dom_CS"/>
</dbReference>
<dbReference type="SMART" id="SM00382">
    <property type="entry name" value="AAA"/>
    <property type="match status" value="1"/>
</dbReference>
<dbReference type="SUPFAM" id="SSF46689">
    <property type="entry name" value="Homeodomain-like"/>
    <property type="match status" value="1"/>
</dbReference>
<keyword evidence="2" id="KW-0067">ATP-binding</keyword>
<organism evidence="7 8">
    <name type="scientific">Marinobacterium rhizophilum</name>
    <dbReference type="NCBI Taxonomy" id="420402"/>
    <lineage>
        <taxon>Bacteria</taxon>
        <taxon>Pseudomonadati</taxon>
        <taxon>Pseudomonadota</taxon>
        <taxon>Gammaproteobacteria</taxon>
        <taxon>Oceanospirillales</taxon>
        <taxon>Oceanospirillaceae</taxon>
        <taxon>Marinobacterium</taxon>
    </lineage>
</organism>
<dbReference type="PROSITE" id="PS00676">
    <property type="entry name" value="SIGMA54_INTERACT_2"/>
    <property type="match status" value="1"/>
</dbReference>